<dbReference type="EMBL" id="FLUQ01000001">
    <property type="protein sequence ID" value="SBV93131.1"/>
    <property type="molecule type" value="Genomic_DNA"/>
</dbReference>
<dbReference type="Pfam" id="PF00565">
    <property type="entry name" value="SNase"/>
    <property type="match status" value="1"/>
</dbReference>
<evidence type="ECO:0000256" key="3">
    <source>
        <dbReference type="ARBA" id="ARBA00022801"/>
    </source>
</evidence>
<dbReference type="PANTHER" id="PTHR12302">
    <property type="entry name" value="EBNA2 BINDING PROTEIN P100"/>
    <property type="match status" value="1"/>
</dbReference>
<feature type="chain" id="PRO_5012894374" evidence="4">
    <location>
        <begin position="21"/>
        <end position="169"/>
    </location>
</feature>
<accession>A0A212J114</accession>
<feature type="domain" description="TNase-like" evidence="5">
    <location>
        <begin position="34"/>
        <end position="152"/>
    </location>
</feature>
<dbReference type="PROSITE" id="PS01284">
    <property type="entry name" value="TNASE_2"/>
    <property type="match status" value="1"/>
</dbReference>
<dbReference type="Gene3D" id="2.40.50.90">
    <property type="match status" value="1"/>
</dbReference>
<dbReference type="AlphaFoldDB" id="A0A212J114"/>
<organism evidence="6">
    <name type="scientific">uncultured delta proteobacterium</name>
    <dbReference type="NCBI Taxonomy" id="34034"/>
    <lineage>
        <taxon>Bacteria</taxon>
        <taxon>Deltaproteobacteria</taxon>
        <taxon>environmental samples</taxon>
    </lineage>
</organism>
<evidence type="ECO:0000256" key="1">
    <source>
        <dbReference type="ARBA" id="ARBA00022722"/>
    </source>
</evidence>
<dbReference type="InterPro" id="IPR016071">
    <property type="entry name" value="Staphylococal_nuclease_OB-fold"/>
</dbReference>
<dbReference type="GO" id="GO:0004519">
    <property type="term" value="F:endonuclease activity"/>
    <property type="evidence" value="ECO:0007669"/>
    <property type="project" value="UniProtKB-KW"/>
</dbReference>
<dbReference type="InterPro" id="IPR035437">
    <property type="entry name" value="SNase_OB-fold_sf"/>
</dbReference>
<dbReference type="GO" id="GO:0016787">
    <property type="term" value="F:hydrolase activity"/>
    <property type="evidence" value="ECO:0007669"/>
    <property type="project" value="UniProtKB-KW"/>
</dbReference>
<reference evidence="6" key="1">
    <citation type="submission" date="2016-04" db="EMBL/GenBank/DDBJ databases">
        <authorList>
            <person name="Evans L.H."/>
            <person name="Alamgir A."/>
            <person name="Owens N."/>
            <person name="Weber N.D."/>
            <person name="Virtaneva K."/>
            <person name="Barbian K."/>
            <person name="Babar A."/>
            <person name="Rosenke K."/>
        </authorList>
    </citation>
    <scope>NUCLEOTIDE SEQUENCE</scope>
    <source>
        <strain evidence="6">86</strain>
    </source>
</reference>
<proteinExistence type="predicted"/>
<evidence type="ECO:0000256" key="4">
    <source>
        <dbReference type="SAM" id="SignalP"/>
    </source>
</evidence>
<keyword evidence="3" id="KW-0378">Hydrolase</keyword>
<name>A0A212J114_9DELT</name>
<keyword evidence="4" id="KW-0732">Signal</keyword>
<keyword evidence="1" id="KW-0540">Nuclease</keyword>
<evidence type="ECO:0000256" key="2">
    <source>
        <dbReference type="ARBA" id="ARBA00022759"/>
    </source>
</evidence>
<feature type="signal peptide" evidence="4">
    <location>
        <begin position="1"/>
        <end position="20"/>
    </location>
</feature>
<dbReference type="PANTHER" id="PTHR12302:SF3">
    <property type="entry name" value="SERINE_THREONINE-PROTEIN KINASE 31"/>
    <property type="match status" value="1"/>
</dbReference>
<dbReference type="SMART" id="SM00318">
    <property type="entry name" value="SNc"/>
    <property type="match status" value="1"/>
</dbReference>
<sequence>MRKMLSACAVALLLLFPAQAATPENTFPAWLVTVVRVSDGDSLIVVDSGQQKSRIRVYGIDCPEINQAGGKDAREYLADILLNAAVAIETVERDRYGRTVAFVYKGGRAVEELLLEKGLAWVYDKYCLLPVCDRYREIEHTSRELKIGLWASPDPVAPWEWRKRQRENR</sequence>
<dbReference type="PROSITE" id="PS50830">
    <property type="entry name" value="TNASE_3"/>
    <property type="match status" value="1"/>
</dbReference>
<dbReference type="GO" id="GO:0003676">
    <property type="term" value="F:nucleic acid binding"/>
    <property type="evidence" value="ECO:0007669"/>
    <property type="project" value="InterPro"/>
</dbReference>
<gene>
    <name evidence="6" type="ORF">KL86DPRO_10480</name>
</gene>
<dbReference type="InterPro" id="IPR002071">
    <property type="entry name" value="Thermonucl_AS"/>
</dbReference>
<evidence type="ECO:0000313" key="6">
    <source>
        <dbReference type="EMBL" id="SBV93131.1"/>
    </source>
</evidence>
<dbReference type="SUPFAM" id="SSF50199">
    <property type="entry name" value="Staphylococcal nuclease"/>
    <property type="match status" value="1"/>
</dbReference>
<protein>
    <submittedName>
        <fullName evidence="6">Putative Nuclease (SNase domain-containing protein)</fullName>
    </submittedName>
</protein>
<keyword evidence="2" id="KW-0255">Endonuclease</keyword>
<evidence type="ECO:0000259" key="5">
    <source>
        <dbReference type="PROSITE" id="PS50830"/>
    </source>
</evidence>